<dbReference type="Pfam" id="PF00005">
    <property type="entry name" value="ABC_tran"/>
    <property type="match status" value="1"/>
</dbReference>
<name>A0A1B1BF12_9MICO</name>
<dbReference type="GO" id="GO:0005524">
    <property type="term" value="F:ATP binding"/>
    <property type="evidence" value="ECO:0007669"/>
    <property type="project" value="UniProtKB-KW"/>
</dbReference>
<dbReference type="OrthoDB" id="9804819at2"/>
<proteinExistence type="inferred from homology"/>
<comment type="similarity">
    <text evidence="1">Belongs to the ABC transporter superfamily.</text>
</comment>
<dbReference type="EMBL" id="CP016282">
    <property type="protein sequence ID" value="ANP71113.1"/>
    <property type="molecule type" value="Genomic_DNA"/>
</dbReference>
<evidence type="ECO:0000256" key="2">
    <source>
        <dbReference type="ARBA" id="ARBA00022448"/>
    </source>
</evidence>
<dbReference type="PANTHER" id="PTHR43335:SF4">
    <property type="entry name" value="ABC TRANSPORTER, ATP-BINDING PROTEIN"/>
    <property type="match status" value="1"/>
</dbReference>
<keyword evidence="4" id="KW-0067">ATP-binding</keyword>
<reference evidence="6 7" key="1">
    <citation type="submission" date="2016-06" db="EMBL/GenBank/DDBJ databases">
        <title>Genome sequencing of Cryobacterium arcticum PAMC 27867.</title>
        <authorList>
            <person name="Lee J."/>
            <person name="Kim O.-S."/>
        </authorList>
    </citation>
    <scope>NUCLEOTIDE SEQUENCE [LARGE SCALE GENOMIC DNA]</scope>
    <source>
        <strain evidence="6 7">PAMC 27867</strain>
    </source>
</reference>
<dbReference type="Proteomes" id="UP000092582">
    <property type="component" value="Chromosome 1"/>
</dbReference>
<dbReference type="SUPFAM" id="SSF52540">
    <property type="entry name" value="P-loop containing nucleoside triphosphate hydrolases"/>
    <property type="match status" value="1"/>
</dbReference>
<evidence type="ECO:0000313" key="7">
    <source>
        <dbReference type="Proteomes" id="UP000092582"/>
    </source>
</evidence>
<evidence type="ECO:0000256" key="3">
    <source>
        <dbReference type="ARBA" id="ARBA00022741"/>
    </source>
</evidence>
<keyword evidence="7" id="KW-1185">Reference proteome</keyword>
<organism evidence="6 7">
    <name type="scientific">Cryobacterium arcticum</name>
    <dbReference type="NCBI Taxonomy" id="670052"/>
    <lineage>
        <taxon>Bacteria</taxon>
        <taxon>Bacillati</taxon>
        <taxon>Actinomycetota</taxon>
        <taxon>Actinomycetes</taxon>
        <taxon>Micrococcales</taxon>
        <taxon>Microbacteriaceae</taxon>
        <taxon>Cryobacterium</taxon>
    </lineage>
</organism>
<evidence type="ECO:0000313" key="6">
    <source>
        <dbReference type="EMBL" id="ANP71113.1"/>
    </source>
</evidence>
<evidence type="ECO:0000256" key="4">
    <source>
        <dbReference type="ARBA" id="ARBA00022840"/>
    </source>
</evidence>
<dbReference type="GO" id="GO:0016887">
    <property type="term" value="F:ATP hydrolysis activity"/>
    <property type="evidence" value="ECO:0007669"/>
    <property type="project" value="InterPro"/>
</dbReference>
<dbReference type="STRING" id="670052.PA27867_0136"/>
<feature type="domain" description="ABC transporter" evidence="5">
    <location>
        <begin position="7"/>
        <end position="232"/>
    </location>
</feature>
<protein>
    <recommendedName>
        <fullName evidence="5">ABC transporter domain-containing protein</fullName>
    </recommendedName>
</protein>
<accession>A0A1B1BF12</accession>
<evidence type="ECO:0000256" key="1">
    <source>
        <dbReference type="ARBA" id="ARBA00005417"/>
    </source>
</evidence>
<gene>
    <name evidence="6" type="ORF">PA27867_0136</name>
</gene>
<dbReference type="RefSeq" id="WP_066591786.1">
    <property type="nucleotide sequence ID" value="NZ_CP016282.1"/>
</dbReference>
<dbReference type="SMART" id="SM00382">
    <property type="entry name" value="AAA"/>
    <property type="match status" value="1"/>
</dbReference>
<dbReference type="PANTHER" id="PTHR43335">
    <property type="entry name" value="ABC TRANSPORTER, ATP-BINDING PROTEIN"/>
    <property type="match status" value="1"/>
</dbReference>
<dbReference type="InterPro" id="IPR003593">
    <property type="entry name" value="AAA+_ATPase"/>
</dbReference>
<dbReference type="Gene3D" id="3.40.50.300">
    <property type="entry name" value="P-loop containing nucleotide triphosphate hydrolases"/>
    <property type="match status" value="1"/>
</dbReference>
<sequence length="300" mass="31249">MPIGSVIEFSNITKRFGQVTAVNDLSFTVEPGRVTGFLGPNGAGKTTTLRMLLGLVAPTSGTATFGGLRYRDLPRPLATVGAALEAASFHPGRTAANHLGVYTIAAGLPRTRVGEVLHQVGLAEHADQRVGGYSLGMRQRLGLAYSLLGDPGVLVLDEPINGLDPEGIKWIRGFLSSMAAEGRTVLVSSHLLSEVQQSVDDVIIIAKGELVHSGPLSSLDTNIAPQVIVDSPDRDALVAALTAANLQFTSGRTGLIVAVPDPGQVGHIAFAAGVELNVLHRQKAGLEDSFLALVDGGESL</sequence>
<dbReference type="KEGG" id="cart:PA27867_0136"/>
<dbReference type="AlphaFoldDB" id="A0A1B1BF12"/>
<dbReference type="PROSITE" id="PS50893">
    <property type="entry name" value="ABC_TRANSPORTER_2"/>
    <property type="match status" value="1"/>
</dbReference>
<keyword evidence="3" id="KW-0547">Nucleotide-binding</keyword>
<dbReference type="InterPro" id="IPR027417">
    <property type="entry name" value="P-loop_NTPase"/>
</dbReference>
<evidence type="ECO:0000259" key="5">
    <source>
        <dbReference type="PROSITE" id="PS50893"/>
    </source>
</evidence>
<dbReference type="PATRIC" id="fig|670052.7.peg.145"/>
<keyword evidence="2" id="KW-0813">Transport</keyword>
<dbReference type="InterPro" id="IPR003439">
    <property type="entry name" value="ABC_transporter-like_ATP-bd"/>
</dbReference>